<accession>A0A2P6PDM0</accession>
<feature type="transmembrane region" description="Helical" evidence="2">
    <location>
        <begin position="148"/>
        <end position="174"/>
    </location>
</feature>
<feature type="transmembrane region" description="Helical" evidence="2">
    <location>
        <begin position="72"/>
        <end position="96"/>
    </location>
</feature>
<comment type="caution">
    <text evidence="3">The sequence shown here is derived from an EMBL/GenBank/DDBJ whole genome shotgun (WGS) entry which is preliminary data.</text>
</comment>
<dbReference type="STRING" id="74649.A0A2P6PDM0"/>
<protein>
    <submittedName>
        <fullName evidence="3">Putative multi antimicrobial extrusion protein</fullName>
    </submittedName>
</protein>
<feature type="transmembrane region" description="Helical" evidence="2">
    <location>
        <begin position="12"/>
        <end position="34"/>
    </location>
</feature>
<dbReference type="Proteomes" id="UP000238479">
    <property type="component" value="Chromosome 7"/>
</dbReference>
<keyword evidence="2" id="KW-1133">Transmembrane helix</keyword>
<evidence type="ECO:0000256" key="2">
    <source>
        <dbReference type="SAM" id="Phobius"/>
    </source>
</evidence>
<dbReference type="PANTHER" id="PTHR11206">
    <property type="entry name" value="MULTIDRUG RESISTANCE PROTEIN"/>
    <property type="match status" value="1"/>
</dbReference>
<reference evidence="3 4" key="1">
    <citation type="journal article" date="2018" name="Nat. Genet.">
        <title>The Rosa genome provides new insights in the design of modern roses.</title>
        <authorList>
            <person name="Bendahmane M."/>
        </authorList>
    </citation>
    <scope>NUCLEOTIDE SEQUENCE [LARGE SCALE GENOMIC DNA]</scope>
    <source>
        <strain evidence="4">cv. Old Blush</strain>
    </source>
</reference>
<sequence>MLGIHLQRAMLVLLLACIPIATIWFNAGHILQSLGQDPEIAAATGNYARFLIPCIFAYAVQQCHSRFLQTQNNVVPMIVSTGTATLVHLLVCWLLVYKTSLGYRGAAVAISISYWFNALFLVVYIRVSPSCKHTWTGFSKEAFHGIPNFIKLSIPSAIMISLNTCSMIYMIPLAFAAASSTRVSNQLSAGQPRLASLAVGVALCIVVTDGIVWLQN</sequence>
<evidence type="ECO:0000256" key="1">
    <source>
        <dbReference type="ARBA" id="ARBA00010199"/>
    </source>
</evidence>
<dbReference type="Gramene" id="PRQ20021">
    <property type="protein sequence ID" value="PRQ20021"/>
    <property type="gene ID" value="RchiOBHm_Chr7g0223611"/>
</dbReference>
<feature type="transmembrane region" description="Helical" evidence="2">
    <location>
        <begin position="102"/>
        <end position="127"/>
    </location>
</feature>
<dbReference type="GO" id="GO:0016020">
    <property type="term" value="C:membrane"/>
    <property type="evidence" value="ECO:0007669"/>
    <property type="project" value="InterPro"/>
</dbReference>
<dbReference type="OMA" id="IAVIWAS"/>
<name>A0A2P6PDM0_ROSCH</name>
<keyword evidence="2" id="KW-0472">Membrane</keyword>
<evidence type="ECO:0000313" key="4">
    <source>
        <dbReference type="Proteomes" id="UP000238479"/>
    </source>
</evidence>
<feature type="transmembrane region" description="Helical" evidence="2">
    <location>
        <begin position="194"/>
        <end position="214"/>
    </location>
</feature>
<dbReference type="AlphaFoldDB" id="A0A2P6PDM0"/>
<comment type="similarity">
    <text evidence="1">Belongs to the multi antimicrobial extrusion (MATE) (TC 2.A.66.1) family.</text>
</comment>
<evidence type="ECO:0000313" key="3">
    <source>
        <dbReference type="EMBL" id="PRQ20021.1"/>
    </source>
</evidence>
<keyword evidence="2" id="KW-0812">Transmembrane</keyword>
<dbReference type="EMBL" id="PDCK01000045">
    <property type="protein sequence ID" value="PRQ20021.1"/>
    <property type="molecule type" value="Genomic_DNA"/>
</dbReference>
<dbReference type="Pfam" id="PF01554">
    <property type="entry name" value="MatE"/>
    <property type="match status" value="1"/>
</dbReference>
<keyword evidence="4" id="KW-1185">Reference proteome</keyword>
<organism evidence="3 4">
    <name type="scientific">Rosa chinensis</name>
    <name type="common">China rose</name>
    <dbReference type="NCBI Taxonomy" id="74649"/>
    <lineage>
        <taxon>Eukaryota</taxon>
        <taxon>Viridiplantae</taxon>
        <taxon>Streptophyta</taxon>
        <taxon>Embryophyta</taxon>
        <taxon>Tracheophyta</taxon>
        <taxon>Spermatophyta</taxon>
        <taxon>Magnoliopsida</taxon>
        <taxon>eudicotyledons</taxon>
        <taxon>Gunneridae</taxon>
        <taxon>Pentapetalae</taxon>
        <taxon>rosids</taxon>
        <taxon>fabids</taxon>
        <taxon>Rosales</taxon>
        <taxon>Rosaceae</taxon>
        <taxon>Rosoideae</taxon>
        <taxon>Rosoideae incertae sedis</taxon>
        <taxon>Rosa</taxon>
    </lineage>
</organism>
<gene>
    <name evidence="3" type="ORF">RchiOBHm_Chr7g0223611</name>
</gene>
<dbReference type="GO" id="GO:0042910">
    <property type="term" value="F:xenobiotic transmembrane transporter activity"/>
    <property type="evidence" value="ECO:0007669"/>
    <property type="project" value="InterPro"/>
</dbReference>
<proteinExistence type="inferred from homology"/>
<dbReference type="GO" id="GO:0015297">
    <property type="term" value="F:antiporter activity"/>
    <property type="evidence" value="ECO:0007669"/>
    <property type="project" value="InterPro"/>
</dbReference>
<dbReference type="InterPro" id="IPR002528">
    <property type="entry name" value="MATE_fam"/>
</dbReference>